<dbReference type="OrthoDB" id="5370418at2759"/>
<name>A0A5M8PFT9_9LECA</name>
<evidence type="ECO:0000256" key="1">
    <source>
        <dbReference type="SAM" id="SignalP"/>
    </source>
</evidence>
<reference evidence="2 3" key="1">
    <citation type="submission" date="2019-09" db="EMBL/GenBank/DDBJ databases">
        <title>The hologenome of the rock-dwelling lichen Lasallia pustulata.</title>
        <authorList>
            <person name="Greshake Tzovaras B."/>
            <person name="Segers F."/>
            <person name="Bicker A."/>
            <person name="Dal Grande F."/>
            <person name="Otte J."/>
            <person name="Hankeln T."/>
            <person name="Schmitt I."/>
            <person name="Ebersberger I."/>
        </authorList>
    </citation>
    <scope>NUCLEOTIDE SEQUENCE [LARGE SCALE GENOMIC DNA]</scope>
    <source>
        <strain evidence="2">A1-1</strain>
    </source>
</reference>
<sequence length="164" mass="17136">MHAAALSILALIGSLSLPVTSAPLLGPRTCVLPTPIPLDVYSFSLRVDGSAEGAPELYIAWSEPQDPTSPGKFVLSTTAMTHPLLNFYNGNGGGDLCDEGDLCSDLDALSGPDQFQGFSFNGGDQNRNPAFQVAAICDLEGEGVYVLQPRSDSGAFSARSSLID</sequence>
<comment type="caution">
    <text evidence="2">The sequence shown here is derived from an EMBL/GenBank/DDBJ whole genome shotgun (WGS) entry which is preliminary data.</text>
</comment>
<feature type="chain" id="PRO_5024442808" evidence="1">
    <location>
        <begin position="22"/>
        <end position="164"/>
    </location>
</feature>
<keyword evidence="1" id="KW-0732">Signal</keyword>
<feature type="signal peptide" evidence="1">
    <location>
        <begin position="1"/>
        <end position="21"/>
    </location>
</feature>
<proteinExistence type="predicted"/>
<evidence type="ECO:0000313" key="3">
    <source>
        <dbReference type="Proteomes" id="UP000324767"/>
    </source>
</evidence>
<evidence type="ECO:0000313" key="2">
    <source>
        <dbReference type="EMBL" id="KAA6407963.1"/>
    </source>
</evidence>
<gene>
    <name evidence="2" type="ORF">FRX48_08314</name>
</gene>
<accession>A0A5M8PFT9</accession>
<organism evidence="2 3">
    <name type="scientific">Lasallia pustulata</name>
    <dbReference type="NCBI Taxonomy" id="136370"/>
    <lineage>
        <taxon>Eukaryota</taxon>
        <taxon>Fungi</taxon>
        <taxon>Dikarya</taxon>
        <taxon>Ascomycota</taxon>
        <taxon>Pezizomycotina</taxon>
        <taxon>Lecanoromycetes</taxon>
        <taxon>OSLEUM clade</taxon>
        <taxon>Umbilicariomycetidae</taxon>
        <taxon>Umbilicariales</taxon>
        <taxon>Umbilicariaceae</taxon>
        <taxon>Lasallia</taxon>
    </lineage>
</organism>
<dbReference type="EMBL" id="VXIT01000015">
    <property type="protein sequence ID" value="KAA6407963.1"/>
    <property type="molecule type" value="Genomic_DNA"/>
</dbReference>
<dbReference type="Proteomes" id="UP000324767">
    <property type="component" value="Unassembled WGS sequence"/>
</dbReference>
<dbReference type="AlphaFoldDB" id="A0A5M8PFT9"/>
<protein>
    <submittedName>
        <fullName evidence="2">Uncharacterized protein</fullName>
    </submittedName>
</protein>